<evidence type="ECO:0000256" key="5">
    <source>
        <dbReference type="ARBA" id="ARBA00022729"/>
    </source>
</evidence>
<feature type="domain" description="Zn-dependent PLC" evidence="9">
    <location>
        <begin position="21"/>
        <end position="237"/>
    </location>
</feature>
<dbReference type="Pfam" id="PF00882">
    <property type="entry name" value="Zn_dep_PLPC"/>
    <property type="match status" value="1"/>
</dbReference>
<keyword evidence="11" id="KW-1185">Reference proteome</keyword>
<dbReference type="Proteomes" id="UP000184442">
    <property type="component" value="Unassembled WGS sequence"/>
</dbReference>
<keyword evidence="4" id="KW-0479">Metal-binding</keyword>
<dbReference type="STRING" id="1122184.SAMN02745176_00837"/>
<evidence type="ECO:0000256" key="2">
    <source>
        <dbReference type="ARBA" id="ARBA00018391"/>
    </source>
</evidence>
<protein>
    <recommendedName>
        <fullName evidence="2">Phospholipase C</fullName>
        <ecNumber evidence="1">3.1.4.3</ecNumber>
    </recommendedName>
    <alternativeName>
        <fullName evidence="8">Phosphatidylcholine cholinephosphohydrolase</fullName>
    </alternativeName>
</protein>
<evidence type="ECO:0000256" key="3">
    <source>
        <dbReference type="ARBA" id="ARBA00022525"/>
    </source>
</evidence>
<dbReference type="Gene3D" id="1.10.575.10">
    <property type="entry name" value="P1 Nuclease"/>
    <property type="match status" value="1"/>
</dbReference>
<proteinExistence type="predicted"/>
<accession>A0A1M6CM79</accession>
<evidence type="ECO:0000256" key="7">
    <source>
        <dbReference type="ARBA" id="ARBA00022833"/>
    </source>
</evidence>
<dbReference type="AlphaFoldDB" id="A0A1M6CM79"/>
<dbReference type="SMART" id="SM00770">
    <property type="entry name" value="Zn_dep_PLPC"/>
    <property type="match status" value="1"/>
</dbReference>
<dbReference type="CDD" id="cd11009">
    <property type="entry name" value="Zn_dep_PLPC"/>
    <property type="match status" value="1"/>
</dbReference>
<evidence type="ECO:0000313" key="11">
    <source>
        <dbReference type="Proteomes" id="UP000184442"/>
    </source>
</evidence>
<organism evidence="10 11">
    <name type="scientific">Lutispora thermophila DSM 19022</name>
    <dbReference type="NCBI Taxonomy" id="1122184"/>
    <lineage>
        <taxon>Bacteria</taxon>
        <taxon>Bacillati</taxon>
        <taxon>Bacillota</taxon>
        <taxon>Clostridia</taxon>
        <taxon>Lutisporales</taxon>
        <taxon>Lutisporaceae</taxon>
        <taxon>Lutispora</taxon>
    </lineage>
</organism>
<dbReference type="InterPro" id="IPR029002">
    <property type="entry name" value="PLPC/GPLD1"/>
</dbReference>
<keyword evidence="6" id="KW-0378">Hydrolase</keyword>
<reference evidence="10 11" key="1">
    <citation type="submission" date="2016-11" db="EMBL/GenBank/DDBJ databases">
        <authorList>
            <person name="Jaros S."/>
            <person name="Januszkiewicz K."/>
            <person name="Wedrychowicz H."/>
        </authorList>
    </citation>
    <scope>NUCLEOTIDE SEQUENCE [LARGE SCALE GENOMIC DNA]</scope>
    <source>
        <strain evidence="10 11">DSM 19022</strain>
    </source>
</reference>
<dbReference type="InterPro" id="IPR001531">
    <property type="entry name" value="Zn_PLipaseC"/>
</dbReference>
<dbReference type="OrthoDB" id="1677163at2"/>
<evidence type="ECO:0000256" key="4">
    <source>
        <dbReference type="ARBA" id="ARBA00022723"/>
    </source>
</evidence>
<keyword evidence="5" id="KW-0732">Signal</keyword>
<dbReference type="RefSeq" id="WP_073024846.1">
    <property type="nucleotide sequence ID" value="NZ_FQZS01000005.1"/>
</dbReference>
<name>A0A1M6CM79_9FIRM</name>
<sequence>MDIIERIYGKSFKTILWVINPFKKYFVETLCEVHMFINKRALEIMKNDGYVEAYDFLSEYLHQINTGVYWADQDFKSREHFYNPYTYKGLYGCKNSRQRFGRYYGCAKVYWDSGDKEMAMTYLGAAVHLVQDSTVPQHGNVHLLKNHRNFENWIKKVHDNFESFAAIKDGIYLDNPYMYIEKNARDAIAIYRRYSTIRDRQERYYRIAGQIFPMAQRTTAGCFLNFYNDIIKPKGTIDMLKN</sequence>
<gene>
    <name evidence="10" type="ORF">SAMN02745176_00837</name>
</gene>
<dbReference type="EMBL" id="FQZS01000005">
    <property type="protein sequence ID" value="SHI61818.1"/>
    <property type="molecule type" value="Genomic_DNA"/>
</dbReference>
<keyword evidence="3" id="KW-0964">Secreted</keyword>
<dbReference type="PROSITE" id="PS51346">
    <property type="entry name" value="PROKAR_ZN_DEPEND_PLPC_2"/>
    <property type="match status" value="1"/>
</dbReference>
<evidence type="ECO:0000259" key="9">
    <source>
        <dbReference type="PROSITE" id="PS51346"/>
    </source>
</evidence>
<dbReference type="InterPro" id="IPR008947">
    <property type="entry name" value="PLipase_C/P1_nuclease_dom_sf"/>
</dbReference>
<dbReference type="GO" id="GO:0034480">
    <property type="term" value="F:phosphatidylcholine phospholipase C activity"/>
    <property type="evidence" value="ECO:0007669"/>
    <property type="project" value="UniProtKB-EC"/>
</dbReference>
<evidence type="ECO:0000256" key="8">
    <source>
        <dbReference type="ARBA" id="ARBA00031285"/>
    </source>
</evidence>
<dbReference type="EC" id="3.1.4.3" evidence="1"/>
<dbReference type="GO" id="GO:0008270">
    <property type="term" value="F:zinc ion binding"/>
    <property type="evidence" value="ECO:0007669"/>
    <property type="project" value="InterPro"/>
</dbReference>
<evidence type="ECO:0000313" key="10">
    <source>
        <dbReference type="EMBL" id="SHI61818.1"/>
    </source>
</evidence>
<dbReference type="SUPFAM" id="SSF48537">
    <property type="entry name" value="Phospholipase C/P1 nuclease"/>
    <property type="match status" value="1"/>
</dbReference>
<keyword evidence="7" id="KW-0862">Zinc</keyword>
<evidence type="ECO:0000256" key="1">
    <source>
        <dbReference type="ARBA" id="ARBA00012018"/>
    </source>
</evidence>
<evidence type="ECO:0000256" key="6">
    <source>
        <dbReference type="ARBA" id="ARBA00022801"/>
    </source>
</evidence>